<sequence>MKRMLFIILVSSAALAAVLGLGLLRRQTQDFELLQTEAIRIKFGEQLSLSLTDLVKSNGNSLSFSVVGGNGKIVDDLLLIDSRQLNLPKDNVEIVVQSDTLTAVIPIEVLIENSLQPPLLRIDNKKLLEGETLEIDLREVTISESGNVKYELVSGVGFIKDYKYSYTATFTEAPSAHRVTIKAIDELKQWHCETFSIIIMDKNQWPLEPFSPFPEDGIEDFFSDLVLSWKCADPDGDPLSYDLFFGSAELEKLVENITENHYSLPPLEDGVRYFWQVVADDGKGGSVKSPIWSFSTKTIPGLLWKRIMGSESRDIFTRVRALSDGSLILAGSSESFTLTNATPGSPSRDGWIVRLDGNGYLAWQKRFDLGWTEFGDVIATSDGGFLVSGRVHASSGMKIGESSTLIAIKLDRFANESWRFQIHGPLCEAASVIESEDVYFLLGTNSSLDGIKSDVVLLKLDNFGKEVWRKSFGGSSFDRAVAFDLDPNGDIVIVAETTSDDGDAEGNSGSKLTVNEITIEFSSTLVLKVSREGNLIWSRVLAGETEVSPSSVKVDPSGDIFISGSTNSTNGTFSHRQSPDYDGYVVKVSTEGEVLWTKTFGGDGNDVIKDFYLTPSGGVQAVGFSESNVSSTGHESSSLRKTGLTHSDFWILQLDNNGRLLWQTFLGGDMEDVGLSIASCGDGFAVAGYSASNDGDVGSNRGEFDAVVFYLH</sequence>
<accession>A0A117M2V4</accession>
<protein>
    <recommendedName>
        <fullName evidence="1">Fibronectin type-III domain-containing protein</fullName>
    </recommendedName>
</protein>
<dbReference type="SUPFAM" id="SSF49265">
    <property type="entry name" value="Fibronectin type III"/>
    <property type="match status" value="1"/>
</dbReference>
<dbReference type="InterPro" id="IPR013783">
    <property type="entry name" value="Ig-like_fold"/>
</dbReference>
<dbReference type="Gene3D" id="2.60.40.10">
    <property type="entry name" value="Immunoglobulins"/>
    <property type="match status" value="1"/>
</dbReference>
<proteinExistence type="predicted"/>
<reference evidence="3" key="1">
    <citation type="journal article" date="2015" name="MBio">
        <title>Genome-Resolved Metagenomic Analysis Reveals Roles for Candidate Phyla and Other Microbial Community Members in Biogeochemical Transformations in Oil Reservoirs.</title>
        <authorList>
            <person name="Hu P."/>
            <person name="Tom L."/>
            <person name="Singh A."/>
            <person name="Thomas B.C."/>
            <person name="Baker B.J."/>
            <person name="Piceno Y.M."/>
            <person name="Andersen G.L."/>
            <person name="Banfield J.F."/>
        </authorList>
    </citation>
    <scope>NUCLEOTIDE SEQUENCE [LARGE SCALE GENOMIC DNA]</scope>
</reference>
<dbReference type="InterPro" id="IPR011047">
    <property type="entry name" value="Quinoprotein_ADH-like_sf"/>
</dbReference>
<dbReference type="InterPro" id="IPR036116">
    <property type="entry name" value="FN3_sf"/>
</dbReference>
<dbReference type="Proteomes" id="UP000054092">
    <property type="component" value="Unassembled WGS sequence"/>
</dbReference>
<evidence type="ECO:0000313" key="2">
    <source>
        <dbReference type="EMBL" id="KUK81324.1"/>
    </source>
</evidence>
<name>A0A117M2V4_9BACT</name>
<evidence type="ECO:0000313" key="3">
    <source>
        <dbReference type="Proteomes" id="UP000054092"/>
    </source>
</evidence>
<dbReference type="AlphaFoldDB" id="A0A117M2V4"/>
<dbReference type="PANTHER" id="PTHR42754:SF1">
    <property type="entry name" value="LIPOPROTEIN"/>
    <property type="match status" value="1"/>
</dbReference>
<organism evidence="2 3">
    <name type="scientific">Mesotoga prima</name>
    <dbReference type="NCBI Taxonomy" id="1184387"/>
    <lineage>
        <taxon>Bacteria</taxon>
        <taxon>Thermotogati</taxon>
        <taxon>Thermotogota</taxon>
        <taxon>Thermotogae</taxon>
        <taxon>Kosmotogales</taxon>
        <taxon>Kosmotogaceae</taxon>
        <taxon>Mesotoga</taxon>
    </lineage>
</organism>
<dbReference type="PANTHER" id="PTHR42754">
    <property type="entry name" value="ENDOGLUCANASE"/>
    <property type="match status" value="1"/>
</dbReference>
<dbReference type="PROSITE" id="PS50853">
    <property type="entry name" value="FN3"/>
    <property type="match status" value="1"/>
</dbReference>
<evidence type="ECO:0000259" key="1">
    <source>
        <dbReference type="PROSITE" id="PS50853"/>
    </source>
</evidence>
<dbReference type="SUPFAM" id="SSF50998">
    <property type="entry name" value="Quinoprotein alcohol dehydrogenase-like"/>
    <property type="match status" value="1"/>
</dbReference>
<dbReference type="InterPro" id="IPR003961">
    <property type="entry name" value="FN3_dom"/>
</dbReference>
<gene>
    <name evidence="2" type="ORF">XD94_0517</name>
</gene>
<comment type="caution">
    <text evidence="2">The sequence shown here is derived from an EMBL/GenBank/DDBJ whole genome shotgun (WGS) entry which is preliminary data.</text>
</comment>
<dbReference type="EMBL" id="LGGP01000065">
    <property type="protein sequence ID" value="KUK81324.1"/>
    <property type="molecule type" value="Genomic_DNA"/>
</dbReference>
<feature type="domain" description="Fibronectin type-III" evidence="1">
    <location>
        <begin position="208"/>
        <end position="299"/>
    </location>
</feature>
<dbReference type="PATRIC" id="fig|1184387.3.peg.863"/>